<keyword evidence="8" id="KW-1185">Reference proteome</keyword>
<keyword evidence="3 5" id="KW-1133">Transmembrane helix</keyword>
<dbReference type="AlphaFoldDB" id="A0A1S9ZUJ6"/>
<evidence type="ECO:0000313" key="9">
    <source>
        <dbReference type="Proteomes" id="UP000255279"/>
    </source>
</evidence>
<feature type="transmembrane region" description="Helical" evidence="5">
    <location>
        <begin position="313"/>
        <end position="332"/>
    </location>
</feature>
<evidence type="ECO:0000313" key="8">
    <source>
        <dbReference type="Proteomes" id="UP000190435"/>
    </source>
</evidence>
<dbReference type="EMBL" id="UGQE01000002">
    <property type="protein sequence ID" value="STZ13652.1"/>
    <property type="molecule type" value="Genomic_DNA"/>
</dbReference>
<feature type="transmembrane region" description="Helical" evidence="5">
    <location>
        <begin position="67"/>
        <end position="88"/>
    </location>
</feature>
<dbReference type="STRING" id="34060.B0181_11130"/>
<feature type="transmembrane region" description="Helical" evidence="5">
    <location>
        <begin position="193"/>
        <end position="216"/>
    </location>
</feature>
<organism evidence="6 8">
    <name type="scientific">Moraxella caviae</name>
    <dbReference type="NCBI Taxonomy" id="34060"/>
    <lineage>
        <taxon>Bacteria</taxon>
        <taxon>Pseudomonadati</taxon>
        <taxon>Pseudomonadota</taxon>
        <taxon>Gammaproteobacteria</taxon>
        <taxon>Moraxellales</taxon>
        <taxon>Moraxellaceae</taxon>
        <taxon>Moraxella</taxon>
    </lineage>
</organism>
<dbReference type="Proteomes" id="UP000255279">
    <property type="component" value="Unassembled WGS sequence"/>
</dbReference>
<sequence>MAEFFKSIFTTIKDESQTIADNLTNVVDLIMPAAQAIFIVYCMFVIWSYWENESSIQGTFIDLMKRIVAWGLVLGLGMNMGTYTSVVMPAVNDLGTGLIQAYGGDTADAGSLDGVYQKLLEMTETIWHASSVAAQTGADMASMGEVSDPAAADTESQGVWGMMSDAAGAVGDAVSGLTAGAMEAIFGGMQQKILALFNIAFLWVAGGIFIGVAFAFMLVAQVLLSILAGIGPIFFAFGLFPATRTYFTNWIGSVLNYGFYFLIVMITVQMAVSYIGKQLDTQLENAAAAIPNAVGGDMAAAAANITMNFSSQLYVVCMFVVFTVVIVQIPSLTSQLFGGLAAGGFSQVVRSTMGAAGKVSAAIQSRAAAKPSGGSMTGEAAGKKVK</sequence>
<evidence type="ECO:0000256" key="3">
    <source>
        <dbReference type="ARBA" id="ARBA00022989"/>
    </source>
</evidence>
<protein>
    <submittedName>
        <fullName evidence="7">Type IV secretory pathway, TrbL components</fullName>
    </submittedName>
</protein>
<evidence type="ECO:0000256" key="4">
    <source>
        <dbReference type="ARBA" id="ARBA00023136"/>
    </source>
</evidence>
<accession>A0A1S9ZUJ6</accession>
<dbReference type="EMBL" id="MUXU01000086">
    <property type="protein sequence ID" value="OOR87120.1"/>
    <property type="molecule type" value="Genomic_DNA"/>
</dbReference>
<gene>
    <name evidence="6" type="ORF">B0181_11130</name>
    <name evidence="7" type="ORF">NCTC10293_01230</name>
</gene>
<dbReference type="Pfam" id="PF04610">
    <property type="entry name" value="TrbL"/>
    <property type="match status" value="2"/>
</dbReference>
<dbReference type="RefSeq" id="WP_158078974.1">
    <property type="nucleotide sequence ID" value="NZ_MUXU01000086.1"/>
</dbReference>
<reference evidence="6 8" key="1">
    <citation type="submission" date="2017-02" db="EMBL/GenBank/DDBJ databases">
        <title>Draft genome sequence of Moraxella caviae CCUG 355 type strain.</title>
        <authorList>
            <person name="Engstrom-Jakobsson H."/>
            <person name="Salva-Serra F."/>
            <person name="Thorell K."/>
            <person name="Gonzales-Siles L."/>
            <person name="Karlsson R."/>
            <person name="Boulund F."/>
            <person name="Engstrand L."/>
            <person name="Moore E."/>
        </authorList>
    </citation>
    <scope>NUCLEOTIDE SEQUENCE [LARGE SCALE GENOMIC DNA]</scope>
    <source>
        <strain evidence="6 8">CCUG 355</strain>
    </source>
</reference>
<evidence type="ECO:0000256" key="5">
    <source>
        <dbReference type="SAM" id="Phobius"/>
    </source>
</evidence>
<dbReference type="InterPro" id="IPR007688">
    <property type="entry name" value="Conjugal_tfr_TrbL/VirB6"/>
</dbReference>
<dbReference type="GO" id="GO:0016020">
    <property type="term" value="C:membrane"/>
    <property type="evidence" value="ECO:0007669"/>
    <property type="project" value="UniProtKB-SubCell"/>
</dbReference>
<proteinExistence type="predicted"/>
<feature type="transmembrane region" description="Helical" evidence="5">
    <location>
        <begin position="222"/>
        <end position="242"/>
    </location>
</feature>
<feature type="transmembrane region" description="Helical" evidence="5">
    <location>
        <begin position="29"/>
        <end position="47"/>
    </location>
</feature>
<reference evidence="7 9" key="2">
    <citation type="submission" date="2018-06" db="EMBL/GenBank/DDBJ databases">
        <authorList>
            <consortium name="Pathogen Informatics"/>
            <person name="Doyle S."/>
        </authorList>
    </citation>
    <scope>NUCLEOTIDE SEQUENCE [LARGE SCALE GENOMIC DNA]</scope>
    <source>
        <strain evidence="7 9">NCTC10293</strain>
    </source>
</reference>
<feature type="transmembrane region" description="Helical" evidence="5">
    <location>
        <begin position="166"/>
        <end position="186"/>
    </location>
</feature>
<comment type="subcellular location">
    <subcellularLocation>
        <location evidence="1">Membrane</location>
        <topology evidence="1">Multi-pass membrane protein</topology>
    </subcellularLocation>
</comment>
<dbReference type="GO" id="GO:0030255">
    <property type="term" value="P:protein secretion by the type IV secretion system"/>
    <property type="evidence" value="ECO:0007669"/>
    <property type="project" value="InterPro"/>
</dbReference>
<evidence type="ECO:0000313" key="6">
    <source>
        <dbReference type="EMBL" id="OOR87120.1"/>
    </source>
</evidence>
<name>A0A1S9ZUJ6_9GAMM</name>
<keyword evidence="2 5" id="KW-0812">Transmembrane</keyword>
<dbReference type="Proteomes" id="UP000190435">
    <property type="component" value="Unassembled WGS sequence"/>
</dbReference>
<evidence type="ECO:0000256" key="1">
    <source>
        <dbReference type="ARBA" id="ARBA00004141"/>
    </source>
</evidence>
<keyword evidence="4 5" id="KW-0472">Membrane</keyword>
<evidence type="ECO:0000256" key="2">
    <source>
        <dbReference type="ARBA" id="ARBA00022692"/>
    </source>
</evidence>
<feature type="transmembrane region" description="Helical" evidence="5">
    <location>
        <begin position="254"/>
        <end position="275"/>
    </location>
</feature>
<evidence type="ECO:0000313" key="7">
    <source>
        <dbReference type="EMBL" id="STZ13652.1"/>
    </source>
</evidence>